<keyword evidence="3" id="KW-1185">Reference proteome</keyword>
<name>A0AAF0EIK1_9BASI</name>
<dbReference type="AlphaFoldDB" id="A0AAF0EIK1"/>
<dbReference type="EMBL" id="CP119907">
    <property type="protein sequence ID" value="WFD24918.1"/>
    <property type="molecule type" value="Genomic_DNA"/>
</dbReference>
<organism evidence="2 3">
    <name type="scientific">Malassezia equina</name>
    <dbReference type="NCBI Taxonomy" id="1381935"/>
    <lineage>
        <taxon>Eukaryota</taxon>
        <taxon>Fungi</taxon>
        <taxon>Dikarya</taxon>
        <taxon>Basidiomycota</taxon>
        <taxon>Ustilaginomycotina</taxon>
        <taxon>Malasseziomycetes</taxon>
        <taxon>Malasseziales</taxon>
        <taxon>Malasseziaceae</taxon>
        <taxon>Malassezia</taxon>
    </lineage>
</organism>
<proteinExistence type="predicted"/>
<feature type="compositionally biased region" description="Polar residues" evidence="1">
    <location>
        <begin position="161"/>
        <end position="171"/>
    </location>
</feature>
<feature type="region of interest" description="Disordered" evidence="1">
    <location>
        <begin position="145"/>
        <end position="253"/>
    </location>
</feature>
<feature type="region of interest" description="Disordered" evidence="1">
    <location>
        <begin position="109"/>
        <end position="133"/>
    </location>
</feature>
<evidence type="ECO:0000313" key="2">
    <source>
        <dbReference type="EMBL" id="WFD24918.1"/>
    </source>
</evidence>
<reference evidence="2" key="1">
    <citation type="submission" date="2023-03" db="EMBL/GenBank/DDBJ databases">
        <title>Mating type loci evolution in Malassezia.</title>
        <authorList>
            <person name="Coelho M.A."/>
        </authorList>
    </citation>
    <scope>NUCLEOTIDE SEQUENCE</scope>
    <source>
        <strain evidence="2">CBS 12830</strain>
    </source>
</reference>
<gene>
    <name evidence="2" type="ORF">MEQU1_003624</name>
</gene>
<evidence type="ECO:0000256" key="1">
    <source>
        <dbReference type="SAM" id="MobiDB-lite"/>
    </source>
</evidence>
<evidence type="ECO:0000313" key="3">
    <source>
        <dbReference type="Proteomes" id="UP001214415"/>
    </source>
</evidence>
<feature type="compositionally biased region" description="Acidic residues" evidence="1">
    <location>
        <begin position="201"/>
        <end position="211"/>
    </location>
</feature>
<accession>A0AAF0EIK1</accession>
<feature type="compositionally biased region" description="Acidic residues" evidence="1">
    <location>
        <begin position="232"/>
        <end position="245"/>
    </location>
</feature>
<feature type="compositionally biased region" description="Low complexity" evidence="1">
    <location>
        <begin position="180"/>
        <end position="200"/>
    </location>
</feature>
<dbReference type="Proteomes" id="UP001214415">
    <property type="component" value="Chromosome 8"/>
</dbReference>
<feature type="region of interest" description="Disordered" evidence="1">
    <location>
        <begin position="1"/>
        <end position="20"/>
    </location>
</feature>
<sequence length="253" mass="27492">MHKRPRLDPARDDFTQDYDPKDASQTLSAIEQGLLCGLWALKGVLQAVREHYGYPPGSSEIQTSLWDGMCSSFTPGLFDPTTFYHVIRDQDDGVLRGIVYENLTEDEEGLFRGENLQDTSDADGASSQDEDAGSLHDFVVGDEEDISEASSDSGIVAVSPPAQQKNTNASTAHPRHQRQARLQALLAARAQRGRGPVSLSDDSEHEDDEGVAVEHSGSESEDGYEVVQNSDYDSDEADDGLEEVEAWSSDGAA</sequence>
<protein>
    <submittedName>
        <fullName evidence="2">Uncharacterized protein</fullName>
    </submittedName>
</protein>